<reference evidence="3 4" key="1">
    <citation type="submission" date="2021-01" db="EMBL/GenBank/DDBJ databases">
        <title>Whole genome shotgun sequence of Actinoplanes durhamensis NBRC 14914.</title>
        <authorList>
            <person name="Komaki H."/>
            <person name="Tamura T."/>
        </authorList>
    </citation>
    <scope>NUCLEOTIDE SEQUENCE [LARGE SCALE GENOMIC DNA]</scope>
    <source>
        <strain evidence="3 4">NBRC 14914</strain>
    </source>
</reference>
<feature type="domain" description="CBM2" evidence="2">
    <location>
        <begin position="88"/>
        <end position="194"/>
    </location>
</feature>
<evidence type="ECO:0000313" key="4">
    <source>
        <dbReference type="Proteomes" id="UP000637628"/>
    </source>
</evidence>
<accession>A0ABQ3Z072</accession>
<feature type="region of interest" description="Disordered" evidence="1">
    <location>
        <begin position="52"/>
        <end position="95"/>
    </location>
</feature>
<dbReference type="RefSeq" id="WP_203728946.1">
    <property type="nucleotide sequence ID" value="NZ_BAAATX010000010.1"/>
</dbReference>
<name>A0ABQ3Z072_9ACTN</name>
<evidence type="ECO:0000313" key="3">
    <source>
        <dbReference type="EMBL" id="GIE03232.1"/>
    </source>
</evidence>
<comment type="caution">
    <text evidence="3">The sequence shown here is derived from an EMBL/GenBank/DDBJ whole genome shotgun (WGS) entry which is preliminary data.</text>
</comment>
<dbReference type="SMART" id="SM00637">
    <property type="entry name" value="CBD_II"/>
    <property type="match status" value="1"/>
</dbReference>
<gene>
    <name evidence="3" type="ORF">Adu01nite_45820</name>
</gene>
<dbReference type="Proteomes" id="UP000637628">
    <property type="component" value="Unassembled WGS sequence"/>
</dbReference>
<dbReference type="InterPro" id="IPR008965">
    <property type="entry name" value="CBM2/CBM3_carb-bd_dom_sf"/>
</dbReference>
<dbReference type="PROSITE" id="PS51173">
    <property type="entry name" value="CBM2"/>
    <property type="match status" value="1"/>
</dbReference>
<keyword evidence="4" id="KW-1185">Reference proteome</keyword>
<protein>
    <recommendedName>
        <fullName evidence="2">CBM2 domain-containing protein</fullName>
    </recommendedName>
</protein>
<dbReference type="EMBL" id="BOML01000036">
    <property type="protein sequence ID" value="GIE03232.1"/>
    <property type="molecule type" value="Genomic_DNA"/>
</dbReference>
<sequence>MALGILALFAIAGLTILRFTPGRDDAGALPPPEPAFTLPGVTSGPQIPVSLRPTSGPVVAPETSATGEAAGDAQPTATRSSRPPVATTPAPPPGVAGTYRIVDSYPDAFIGEVLLRNDTGTERSWTVRLSYPGELVTSWLESLPQPTLVTRGTTYTWTSSVPLAAGSTGSLRFHFKLSGSAGPTGCTVNGSACS</sequence>
<dbReference type="SUPFAM" id="SSF49384">
    <property type="entry name" value="Carbohydrate-binding domain"/>
    <property type="match status" value="1"/>
</dbReference>
<dbReference type="Pfam" id="PF00553">
    <property type="entry name" value="CBM_2"/>
    <property type="match status" value="1"/>
</dbReference>
<evidence type="ECO:0000256" key="1">
    <source>
        <dbReference type="SAM" id="MobiDB-lite"/>
    </source>
</evidence>
<dbReference type="InterPro" id="IPR012291">
    <property type="entry name" value="CBM2_carb-bd_dom_sf"/>
</dbReference>
<organism evidence="3 4">
    <name type="scientific">Paractinoplanes durhamensis</name>
    <dbReference type="NCBI Taxonomy" id="113563"/>
    <lineage>
        <taxon>Bacteria</taxon>
        <taxon>Bacillati</taxon>
        <taxon>Actinomycetota</taxon>
        <taxon>Actinomycetes</taxon>
        <taxon>Micromonosporales</taxon>
        <taxon>Micromonosporaceae</taxon>
        <taxon>Paractinoplanes</taxon>
    </lineage>
</organism>
<proteinExistence type="predicted"/>
<dbReference type="Gene3D" id="2.60.40.290">
    <property type="match status" value="1"/>
</dbReference>
<dbReference type="InterPro" id="IPR001919">
    <property type="entry name" value="CBD2"/>
</dbReference>
<evidence type="ECO:0000259" key="2">
    <source>
        <dbReference type="PROSITE" id="PS51173"/>
    </source>
</evidence>